<dbReference type="EMBL" id="CP016076">
    <property type="protein sequence ID" value="APU15212.1"/>
    <property type="molecule type" value="Genomic_DNA"/>
</dbReference>
<dbReference type="AlphaFoldDB" id="A0AAC9LEE9"/>
<evidence type="ECO:0000313" key="3">
    <source>
        <dbReference type="Proteomes" id="UP000185511"/>
    </source>
</evidence>
<dbReference type="InterPro" id="IPR049435">
    <property type="entry name" value="Cas_Cas6_C"/>
</dbReference>
<name>A0AAC9LEE9_9PSEU</name>
<dbReference type="Gene3D" id="3.30.70.1890">
    <property type="match status" value="1"/>
</dbReference>
<protein>
    <submittedName>
        <fullName evidence="2">CRISPR-associated protein Cas6</fullName>
    </submittedName>
</protein>
<dbReference type="Pfam" id="PF01881">
    <property type="entry name" value="Cas_Cas6_C"/>
    <property type="match status" value="1"/>
</dbReference>
<proteinExistence type="predicted"/>
<keyword evidence="3" id="KW-1185">Reference proteome</keyword>
<evidence type="ECO:0000313" key="2">
    <source>
        <dbReference type="EMBL" id="APU15212.1"/>
    </source>
</evidence>
<organism evidence="2 3">
    <name type="scientific">Actinoalloteichus fjordicus</name>
    <dbReference type="NCBI Taxonomy" id="1612552"/>
    <lineage>
        <taxon>Bacteria</taxon>
        <taxon>Bacillati</taxon>
        <taxon>Actinomycetota</taxon>
        <taxon>Actinomycetes</taxon>
        <taxon>Pseudonocardiales</taxon>
        <taxon>Pseudonocardiaceae</taxon>
        <taxon>Actinoalloteichus</taxon>
    </lineage>
</organism>
<evidence type="ECO:0000259" key="1">
    <source>
        <dbReference type="Pfam" id="PF01881"/>
    </source>
</evidence>
<reference evidence="3" key="1">
    <citation type="submission" date="2016-06" db="EMBL/GenBank/DDBJ databases">
        <title>Complete genome sequence of Actinoalloteichus fjordicus DSM 46855 (=ADI127-17), type strain of the new species Actinoalloteichus fjordicus.</title>
        <authorList>
            <person name="Ruckert C."/>
            <person name="Nouioui I."/>
            <person name="Willmese J."/>
            <person name="van Wezel G."/>
            <person name="Klenk H.-P."/>
            <person name="Kalinowski J."/>
            <person name="Zotchev S.B."/>
        </authorList>
    </citation>
    <scope>NUCLEOTIDE SEQUENCE [LARGE SCALE GENOMIC DNA]</scope>
    <source>
        <strain evidence="3">ADI127-7</strain>
    </source>
</reference>
<dbReference type="InterPro" id="IPR045747">
    <property type="entry name" value="CRISPR-assoc_prot_Cas6_N_sf"/>
</dbReference>
<dbReference type="Proteomes" id="UP000185511">
    <property type="component" value="Chromosome"/>
</dbReference>
<feature type="domain" description="CRISPR associated protein Cas6 C-terminal" evidence="1">
    <location>
        <begin position="121"/>
        <end position="243"/>
    </location>
</feature>
<dbReference type="RefSeq" id="WP_075764662.1">
    <property type="nucleotide sequence ID" value="NZ_CP016076.1"/>
</dbReference>
<sequence length="245" mass="26169">MRLRVEVTTAAQEIPWRDVLRPGRGIVYEILSEFAPELGARLHESGWGPYRMVPVGHSAPRFSGAARRRDHGRYVTGGPGVVEFSSPLPEVVEALTAGLSRARVLDWGGTALRVSGVTAVEPPDFSDGSARMVSVTPVVVKGPPARDDAGGRVRAQRWLLPGEAEWEVFFLRNLRRKAESLGLDPEVGLTEVWRVGPKRSFAVGEGKKIGAEVGVTLAGAPETLRAVSSWGLGVANLAGFGSVAS</sequence>
<dbReference type="KEGG" id="acad:UA74_15800"/>
<gene>
    <name evidence="2" type="ORF">UA74_15800</name>
</gene>
<accession>A0AAC9LEE9</accession>